<feature type="transmembrane region" description="Helical" evidence="1">
    <location>
        <begin position="163"/>
        <end position="186"/>
    </location>
</feature>
<evidence type="ECO:0000256" key="1">
    <source>
        <dbReference type="SAM" id="Phobius"/>
    </source>
</evidence>
<organism evidence="2">
    <name type="scientific">Notodromas monacha</name>
    <dbReference type="NCBI Taxonomy" id="399045"/>
    <lineage>
        <taxon>Eukaryota</taxon>
        <taxon>Metazoa</taxon>
        <taxon>Ecdysozoa</taxon>
        <taxon>Arthropoda</taxon>
        <taxon>Crustacea</taxon>
        <taxon>Oligostraca</taxon>
        <taxon>Ostracoda</taxon>
        <taxon>Podocopa</taxon>
        <taxon>Podocopida</taxon>
        <taxon>Cypridocopina</taxon>
        <taxon>Cypridoidea</taxon>
        <taxon>Cyprididae</taxon>
        <taxon>Notodromas</taxon>
    </lineage>
</organism>
<proteinExistence type="predicted"/>
<feature type="transmembrane region" description="Helical" evidence="1">
    <location>
        <begin position="128"/>
        <end position="151"/>
    </location>
</feature>
<keyword evidence="1" id="KW-1133">Transmembrane helix</keyword>
<dbReference type="Proteomes" id="UP000678499">
    <property type="component" value="Unassembled WGS sequence"/>
</dbReference>
<keyword evidence="1" id="KW-0472">Membrane</keyword>
<protein>
    <submittedName>
        <fullName evidence="2">Uncharacterized protein</fullName>
    </submittedName>
</protein>
<dbReference type="AlphaFoldDB" id="A0A7R9C2S1"/>
<gene>
    <name evidence="2" type="ORF">NMOB1V02_LOCUS12541</name>
</gene>
<dbReference type="EMBL" id="OA892598">
    <property type="protein sequence ID" value="CAD7284939.1"/>
    <property type="molecule type" value="Genomic_DNA"/>
</dbReference>
<dbReference type="EMBL" id="CAJPEX010010561">
    <property type="protein sequence ID" value="CAG0925091.1"/>
    <property type="molecule type" value="Genomic_DNA"/>
</dbReference>
<keyword evidence="1" id="KW-0812">Transmembrane</keyword>
<evidence type="ECO:0000313" key="3">
    <source>
        <dbReference type="Proteomes" id="UP000678499"/>
    </source>
</evidence>
<accession>A0A7R9C2S1</accession>
<sequence>QVLTVGGYWRFFWDLAARPAKWARFLKSGASFAPLDPTTAAAAAYDVDLFDVDVDDSDSQSTLSPPTTLCLSVTFAILVYSIFAAEDFFTDYVTRVLLNPGSGDESVRAKKEWKKYAYKKLEKSGENCVLWVILVAVLVASTSSTSSTLLGTRPSLGNFLKSYWKTAGVLWVLQYWALPFLSLWLLDHHRGGINKVKVRQGLRDKIEAEAERLSYPLFDIVVVKSGDLDCYQDFDVTNMAHTIGPPTPETLFLIESESGSKSYTLVTESSDSSMSPEAGHWRNFDRESFMADERIANLMNPQLDINGDTCCDQHRSGAGACDNLPRKKFLRKQSRPCFECDIFLALQGCQRTAYYKELKPNPIRPKPETLKLYRMRDKYAAAPHFPCDSLKPIDPGCCL</sequence>
<feature type="transmembrane region" description="Helical" evidence="1">
    <location>
        <begin position="66"/>
        <end position="85"/>
    </location>
</feature>
<feature type="non-terminal residue" evidence="2">
    <location>
        <position position="399"/>
    </location>
</feature>
<name>A0A7R9C2S1_9CRUS</name>
<evidence type="ECO:0000313" key="2">
    <source>
        <dbReference type="EMBL" id="CAD7284939.1"/>
    </source>
</evidence>
<keyword evidence="3" id="KW-1185">Reference proteome</keyword>
<reference evidence="2" key="1">
    <citation type="submission" date="2020-11" db="EMBL/GenBank/DDBJ databases">
        <authorList>
            <person name="Tran Van P."/>
        </authorList>
    </citation>
    <scope>NUCLEOTIDE SEQUENCE</scope>
</reference>
<feature type="non-terminal residue" evidence="2">
    <location>
        <position position="1"/>
    </location>
</feature>